<accession>A0A7K0KDZ7</accession>
<keyword evidence="2" id="KW-0520">NAD</keyword>
<dbReference type="Pfam" id="PF08125">
    <property type="entry name" value="Mannitol_dh_C"/>
    <property type="match status" value="1"/>
</dbReference>
<evidence type="ECO:0000256" key="2">
    <source>
        <dbReference type="ARBA" id="ARBA00023027"/>
    </source>
</evidence>
<organism evidence="5 6">
    <name type="scientific">Hallella mizrahii</name>
    <dbReference type="NCBI Taxonomy" id="2606637"/>
    <lineage>
        <taxon>Bacteria</taxon>
        <taxon>Pseudomonadati</taxon>
        <taxon>Bacteroidota</taxon>
        <taxon>Bacteroidia</taxon>
        <taxon>Bacteroidales</taxon>
        <taxon>Prevotellaceae</taxon>
        <taxon>Hallella</taxon>
    </lineage>
</organism>
<dbReference type="Pfam" id="PF01232">
    <property type="entry name" value="Mannitol_dh"/>
    <property type="match status" value="1"/>
</dbReference>
<reference evidence="5 6" key="1">
    <citation type="submission" date="2019-08" db="EMBL/GenBank/DDBJ databases">
        <title>In-depth cultivation of the pig gut microbiome towards novel bacterial diversity and tailored functional studies.</title>
        <authorList>
            <person name="Wylensek D."/>
            <person name="Hitch T.C.A."/>
            <person name="Clavel T."/>
        </authorList>
    </citation>
    <scope>NUCLEOTIDE SEQUENCE [LARGE SCALE GENOMIC DNA]</scope>
    <source>
        <strain evidence="5 6">LKV-178-WT-2A</strain>
    </source>
</reference>
<dbReference type="Gene3D" id="3.40.50.720">
    <property type="entry name" value="NAD(P)-binding Rossmann-like Domain"/>
    <property type="match status" value="1"/>
</dbReference>
<feature type="domain" description="Mannitol dehydrogenase C-terminal" evidence="4">
    <location>
        <begin position="286"/>
        <end position="435"/>
    </location>
</feature>
<keyword evidence="1" id="KW-0560">Oxidoreductase</keyword>
<protein>
    <submittedName>
        <fullName evidence="5">Tagaturonate reductase</fullName>
    </submittedName>
</protein>
<dbReference type="RefSeq" id="WP_154533742.1">
    <property type="nucleotide sequence ID" value="NZ_VUNG01000010.1"/>
</dbReference>
<evidence type="ECO:0000313" key="5">
    <source>
        <dbReference type="EMBL" id="MST84157.1"/>
    </source>
</evidence>
<name>A0A7K0KDZ7_9BACT</name>
<comment type="caution">
    <text evidence="5">The sequence shown here is derived from an EMBL/GenBank/DDBJ whole genome shotgun (WGS) entry which is preliminary data.</text>
</comment>
<evidence type="ECO:0000256" key="1">
    <source>
        <dbReference type="ARBA" id="ARBA00023002"/>
    </source>
</evidence>
<dbReference type="AlphaFoldDB" id="A0A7K0KDZ7"/>
<dbReference type="Gene3D" id="1.10.1040.10">
    <property type="entry name" value="N-(1-d-carboxylethyl)-l-norvaline Dehydrogenase, domain 2"/>
    <property type="match status" value="1"/>
</dbReference>
<dbReference type="PANTHER" id="PTHR30524:SF0">
    <property type="entry name" value="ALTRONATE OXIDOREDUCTASE-RELATED"/>
    <property type="match status" value="1"/>
</dbReference>
<dbReference type="GO" id="GO:0008926">
    <property type="term" value="F:mannitol-1-phosphate 5-dehydrogenase activity"/>
    <property type="evidence" value="ECO:0007669"/>
    <property type="project" value="TreeGrafter"/>
</dbReference>
<dbReference type="EMBL" id="VUNG01000010">
    <property type="protein sequence ID" value="MST84157.1"/>
    <property type="molecule type" value="Genomic_DNA"/>
</dbReference>
<dbReference type="InterPro" id="IPR036291">
    <property type="entry name" value="NAD(P)-bd_dom_sf"/>
</dbReference>
<keyword evidence="6" id="KW-1185">Reference proteome</keyword>
<feature type="domain" description="Mannitol dehydrogenase N-terminal" evidence="3">
    <location>
        <begin position="19"/>
        <end position="258"/>
    </location>
</feature>
<evidence type="ECO:0000259" key="4">
    <source>
        <dbReference type="Pfam" id="PF08125"/>
    </source>
</evidence>
<gene>
    <name evidence="5" type="ORF">FYJ73_05670</name>
</gene>
<dbReference type="SUPFAM" id="SSF51735">
    <property type="entry name" value="NAD(P)-binding Rossmann-fold domains"/>
    <property type="match status" value="1"/>
</dbReference>
<dbReference type="NCBIfam" id="NF002969">
    <property type="entry name" value="PRK03643.1"/>
    <property type="match status" value="1"/>
</dbReference>
<dbReference type="InterPro" id="IPR013328">
    <property type="entry name" value="6PGD_dom2"/>
</dbReference>
<dbReference type="Proteomes" id="UP000438914">
    <property type="component" value="Unassembled WGS sequence"/>
</dbReference>
<dbReference type="InterPro" id="IPR008927">
    <property type="entry name" value="6-PGluconate_DH-like_C_sf"/>
</dbReference>
<dbReference type="InterPro" id="IPR013131">
    <property type="entry name" value="Mannitol_DH_N"/>
</dbReference>
<dbReference type="SUPFAM" id="SSF48179">
    <property type="entry name" value="6-phosphogluconate dehydrogenase C-terminal domain-like"/>
    <property type="match status" value="1"/>
</dbReference>
<proteinExistence type="predicted"/>
<evidence type="ECO:0000313" key="6">
    <source>
        <dbReference type="Proteomes" id="UP000438914"/>
    </source>
</evidence>
<dbReference type="GO" id="GO:0005829">
    <property type="term" value="C:cytosol"/>
    <property type="evidence" value="ECO:0007669"/>
    <property type="project" value="TreeGrafter"/>
</dbReference>
<dbReference type="PANTHER" id="PTHR30524">
    <property type="entry name" value="MANNITOL-1-PHOSPHATE 5-DEHYDROGENASE"/>
    <property type="match status" value="1"/>
</dbReference>
<evidence type="ECO:0000259" key="3">
    <source>
        <dbReference type="Pfam" id="PF01232"/>
    </source>
</evidence>
<dbReference type="GO" id="GO:0019592">
    <property type="term" value="P:mannitol catabolic process"/>
    <property type="evidence" value="ECO:0007669"/>
    <property type="project" value="TreeGrafter"/>
</dbReference>
<dbReference type="InterPro" id="IPR013118">
    <property type="entry name" value="Mannitol_DH_C"/>
</dbReference>
<sequence length="495" mass="56086">MTNNILNRHTAPKAEAPERVIQFGEGNFLRAFVDWMIQEMNDKTAFNGSVVIVQPRERNHIETLRAQDCLYHVNLLGLKGNEQVNTCQRISSVSRALNPYTQYDAFMALAEQPEMRFVISNTTEAGIAFDNTCKLSDTPPASYPAKLTQLLYRRYSCFNGDTKKGLIILPCELIFGNGHHLKDCINQYIDLWHDDLDDAEGFRKWIACCCPICTTLVDRIVNGYPHNDEQQLWQRIGYKDAAMVQGEIFHLWVIEHDKNISIEQLDEEWPARKAGLNVVLTDNEAPYHLRKTTLLNGPHTVLSPVAFLSGINIVRDACNDELVGKFIHQVMFNELLPTLELPQDELTRFAEDVLQRFKNPYIDHQVTSIMLNSFPKFKTRDLPALKQYTKLKGELPKAIVLGLAAITTYYKGGTREDGTAITPNDDPAILELLQQLWASADCHTIAEGVLGAQDLIWKEQGNLNDIPGLTDLLASYLQQIQESGMRKTIETVLNK</sequence>